<dbReference type="Proteomes" id="UP000095283">
    <property type="component" value="Unplaced"/>
</dbReference>
<evidence type="ECO:0000313" key="2">
    <source>
        <dbReference type="Proteomes" id="UP000095283"/>
    </source>
</evidence>
<keyword evidence="1" id="KW-0472">Membrane</keyword>
<keyword evidence="1" id="KW-0812">Transmembrane</keyword>
<feature type="transmembrane region" description="Helical" evidence="1">
    <location>
        <begin position="12"/>
        <end position="34"/>
    </location>
</feature>
<name>A0A1I7X9H4_HETBA</name>
<reference evidence="3" key="1">
    <citation type="submission" date="2016-11" db="UniProtKB">
        <authorList>
            <consortium name="WormBaseParasite"/>
        </authorList>
    </citation>
    <scope>IDENTIFICATION</scope>
</reference>
<evidence type="ECO:0000256" key="1">
    <source>
        <dbReference type="SAM" id="Phobius"/>
    </source>
</evidence>
<protein>
    <submittedName>
        <fullName evidence="3">TLC domain-containing protein</fullName>
    </submittedName>
</protein>
<organism evidence="2 3">
    <name type="scientific">Heterorhabditis bacteriophora</name>
    <name type="common">Entomopathogenic nematode worm</name>
    <dbReference type="NCBI Taxonomy" id="37862"/>
    <lineage>
        <taxon>Eukaryota</taxon>
        <taxon>Metazoa</taxon>
        <taxon>Ecdysozoa</taxon>
        <taxon>Nematoda</taxon>
        <taxon>Chromadorea</taxon>
        <taxon>Rhabditida</taxon>
        <taxon>Rhabditina</taxon>
        <taxon>Rhabditomorpha</taxon>
        <taxon>Strongyloidea</taxon>
        <taxon>Heterorhabditidae</taxon>
        <taxon>Heterorhabditis</taxon>
    </lineage>
</organism>
<keyword evidence="1" id="KW-1133">Transmembrane helix</keyword>
<keyword evidence="2" id="KW-1185">Reference proteome</keyword>
<sequence length="39" mass="4605">MVMRFAPLKVVHLYHSSALLLVVSFIVFGFYTYWNNIVQ</sequence>
<accession>A0A1I7X9H4</accession>
<dbReference type="WBParaSite" id="Hba_14236">
    <property type="protein sequence ID" value="Hba_14236"/>
    <property type="gene ID" value="Hba_14236"/>
</dbReference>
<dbReference type="AlphaFoldDB" id="A0A1I7X9H4"/>
<evidence type="ECO:0000313" key="3">
    <source>
        <dbReference type="WBParaSite" id="Hba_14236"/>
    </source>
</evidence>
<proteinExistence type="predicted"/>